<protein>
    <recommendedName>
        <fullName evidence="3">DUF1684 domain-containing protein</fullName>
    </recommendedName>
</protein>
<comment type="caution">
    <text evidence="1">The sequence shown here is derived from an EMBL/GenBank/DDBJ whole genome shotgun (WGS) entry which is preliminary data.</text>
</comment>
<evidence type="ECO:0008006" key="3">
    <source>
        <dbReference type="Google" id="ProtNLM"/>
    </source>
</evidence>
<evidence type="ECO:0000313" key="2">
    <source>
        <dbReference type="Proteomes" id="UP000256486"/>
    </source>
</evidence>
<dbReference type="PANTHER" id="PTHR41913">
    <property type="entry name" value="DUF1684 DOMAIN-CONTAINING PROTEIN"/>
    <property type="match status" value="1"/>
</dbReference>
<dbReference type="Pfam" id="PF07920">
    <property type="entry name" value="DUF1684"/>
    <property type="match status" value="1"/>
</dbReference>
<evidence type="ECO:0000313" key="1">
    <source>
        <dbReference type="EMBL" id="RFA08276.1"/>
    </source>
</evidence>
<reference evidence="1 2" key="1">
    <citation type="submission" date="2017-04" db="EMBL/GenBank/DDBJ databases">
        <title>Comparative genome analysis of Subtercola boreus.</title>
        <authorList>
            <person name="Cho Y.-J."/>
            <person name="Cho A."/>
            <person name="Kim O.-S."/>
            <person name="Lee J.-I."/>
        </authorList>
    </citation>
    <scope>NUCLEOTIDE SEQUENCE [LARGE SCALE GENOMIC DNA]</scope>
    <source>
        <strain evidence="1 2">K300</strain>
    </source>
</reference>
<proteinExistence type="predicted"/>
<organism evidence="1 2">
    <name type="scientific">Subtercola boreus</name>
    <dbReference type="NCBI Taxonomy" id="120213"/>
    <lineage>
        <taxon>Bacteria</taxon>
        <taxon>Bacillati</taxon>
        <taxon>Actinomycetota</taxon>
        <taxon>Actinomycetes</taxon>
        <taxon>Micrococcales</taxon>
        <taxon>Microbacteriaceae</taxon>
        <taxon>Subtercola</taxon>
    </lineage>
</organism>
<dbReference type="PANTHER" id="PTHR41913:SF1">
    <property type="entry name" value="DUF1684 DOMAIN-CONTAINING PROTEIN"/>
    <property type="match status" value="1"/>
</dbReference>
<name>A0A3E0VEC6_9MICO</name>
<dbReference type="EMBL" id="NBWZ01000001">
    <property type="protein sequence ID" value="RFA08276.1"/>
    <property type="molecule type" value="Genomic_DNA"/>
</dbReference>
<accession>A0A3E0VEC6</accession>
<dbReference type="RefSeq" id="WP_116413689.1">
    <property type="nucleotide sequence ID" value="NZ_NBWZ01000001.1"/>
</dbReference>
<dbReference type="AlphaFoldDB" id="A0A3E0VEC6"/>
<sequence length="284" mass="30591">MTDVIQDAAARLETYREARRRFVTGPQGNLALVNTEWILGDPAEGQRAFGVPGLWFPLPAGESGLRLEATAADGILVDGSLVDGSVVVRGQDSERASDVRFSDTVTGFVIASEEGTYALRVWDAESEGNRDFGSIDAFAFDPDWVIEAAFTPIEGGRAIGVEHLKDHGVTRERVVPAEITFTKDGVDFSLTAFEDNGNLLLVYSDATSGDTTYGVGRFMKLVPDARPDGSGPGTVTLDFNRAYLPPCAFSYHFNCPMPPLENRFTVPVEAGEKNVLNASGGLLH</sequence>
<gene>
    <name evidence="1" type="ORF">B7R54_02840</name>
</gene>
<dbReference type="OrthoDB" id="5493262at2"/>
<keyword evidence="2" id="KW-1185">Reference proteome</keyword>
<dbReference type="InterPro" id="IPR012467">
    <property type="entry name" value="DUF1684"/>
</dbReference>
<dbReference type="Proteomes" id="UP000256486">
    <property type="component" value="Unassembled WGS sequence"/>
</dbReference>